<comment type="caution">
    <text evidence="1">The sequence shown here is derived from an EMBL/GenBank/DDBJ whole genome shotgun (WGS) entry which is preliminary data.</text>
</comment>
<dbReference type="EMBL" id="ML986639">
    <property type="protein sequence ID" value="KAF2262507.1"/>
    <property type="molecule type" value="Genomic_DNA"/>
</dbReference>
<dbReference type="AlphaFoldDB" id="A0A9P4K4L1"/>
<keyword evidence="2" id="KW-1185">Reference proteome</keyword>
<sequence length="114" mass="12159">MTSVLSRAGLGSLSSTAAMGRRVSSIAGFCDAYAIIAVVSLRLPVGRMKILDILVGPVHPVAIRRRLSTSMCGHTKEKLAPPIDRLVQGTLQPNRSWDSLLRPGRPAVKACSQP</sequence>
<proteinExistence type="predicted"/>
<protein>
    <submittedName>
        <fullName evidence="1">Uncharacterized protein</fullName>
    </submittedName>
</protein>
<evidence type="ECO:0000313" key="1">
    <source>
        <dbReference type="EMBL" id="KAF2262507.1"/>
    </source>
</evidence>
<accession>A0A9P4K4L1</accession>
<evidence type="ECO:0000313" key="2">
    <source>
        <dbReference type="Proteomes" id="UP000800093"/>
    </source>
</evidence>
<reference evidence="2" key="1">
    <citation type="journal article" date="2020" name="Stud. Mycol.">
        <title>101 Dothideomycetes genomes: A test case for predicting lifestyles and emergence of pathogens.</title>
        <authorList>
            <person name="Haridas S."/>
            <person name="Albert R."/>
            <person name="Binder M."/>
            <person name="Bloem J."/>
            <person name="LaButti K."/>
            <person name="Salamov A."/>
            <person name="Andreopoulos B."/>
            <person name="Baker S."/>
            <person name="Barry K."/>
            <person name="Bills G."/>
            <person name="Bluhm B."/>
            <person name="Cannon C."/>
            <person name="Castanera R."/>
            <person name="Culley D."/>
            <person name="Daum C."/>
            <person name="Ezra D."/>
            <person name="Gonzalez J."/>
            <person name="Henrissat B."/>
            <person name="Kuo A."/>
            <person name="Liang C."/>
            <person name="Lipzen A."/>
            <person name="Lutzoni F."/>
            <person name="Magnuson J."/>
            <person name="Mondo S."/>
            <person name="Nolan M."/>
            <person name="Ohm R."/>
            <person name="Pangilinan J."/>
            <person name="Park H.-J."/>
            <person name="Ramirez L."/>
            <person name="Alfaro M."/>
            <person name="Sun H."/>
            <person name="Tritt A."/>
            <person name="Yoshinaga Y."/>
            <person name="Zwiers L.-H."/>
            <person name="Turgeon B."/>
            <person name="Goodwin S."/>
            <person name="Spatafora J."/>
            <person name="Crous P."/>
            <person name="Grigoriev I."/>
        </authorList>
    </citation>
    <scope>NUCLEOTIDE SEQUENCE [LARGE SCALE GENOMIC DNA]</scope>
    <source>
        <strain evidence="2">CBS 304.66</strain>
    </source>
</reference>
<name>A0A9P4K4L1_9PLEO</name>
<gene>
    <name evidence="1" type="ORF">CC78DRAFT_582450</name>
</gene>
<organism evidence="1 2">
    <name type="scientific">Lojkania enalia</name>
    <dbReference type="NCBI Taxonomy" id="147567"/>
    <lineage>
        <taxon>Eukaryota</taxon>
        <taxon>Fungi</taxon>
        <taxon>Dikarya</taxon>
        <taxon>Ascomycota</taxon>
        <taxon>Pezizomycotina</taxon>
        <taxon>Dothideomycetes</taxon>
        <taxon>Pleosporomycetidae</taxon>
        <taxon>Pleosporales</taxon>
        <taxon>Pleosporales incertae sedis</taxon>
        <taxon>Lojkania</taxon>
    </lineage>
</organism>
<dbReference type="Proteomes" id="UP000800093">
    <property type="component" value="Unassembled WGS sequence"/>
</dbReference>